<gene>
    <name evidence="1" type="ORF">SAMN02910262_01795</name>
</gene>
<name>A0A1I6JQN7_9FIRM</name>
<dbReference type="RefSeq" id="WP_031473340.1">
    <property type="nucleotide sequence ID" value="NZ_FOZC01000010.1"/>
</dbReference>
<dbReference type="AlphaFoldDB" id="A0A1I6JQN7"/>
<organism evidence="1 2">
    <name type="scientific">[Clostridium] aminophilum</name>
    <dbReference type="NCBI Taxonomy" id="1526"/>
    <lineage>
        <taxon>Bacteria</taxon>
        <taxon>Bacillati</taxon>
        <taxon>Bacillota</taxon>
        <taxon>Clostridia</taxon>
        <taxon>Lachnospirales</taxon>
        <taxon>Lachnospiraceae</taxon>
    </lineage>
</organism>
<protein>
    <submittedName>
        <fullName evidence="1">Uncharacterized protein</fullName>
    </submittedName>
</protein>
<reference evidence="1 2" key="1">
    <citation type="submission" date="2016-10" db="EMBL/GenBank/DDBJ databases">
        <authorList>
            <person name="de Groot N.N."/>
        </authorList>
    </citation>
    <scope>NUCLEOTIDE SEQUENCE [LARGE SCALE GENOMIC DNA]</scope>
    <source>
        <strain evidence="1 2">F</strain>
    </source>
</reference>
<accession>A0A1I6JQN7</accession>
<dbReference type="EMBL" id="FOZC01000010">
    <property type="protein sequence ID" value="SFR81231.1"/>
    <property type="molecule type" value="Genomic_DNA"/>
</dbReference>
<sequence length="585" mass="69252">MRPQFTVRDQSFHYDSVNMPWIYYVDAFYGNEEISPKYSKARETCLKRYTAVKNEESKTFETCLDYAFSNNNHVAFVFFLQEMAKLHTHEKMFMNMVKQYRLPRPDGGIIHKEKYWKQNGWSDSSSHFYSTSAIKKWFLTGASVPPRFVLLQLGVYWNLRPEDMSHLLRICGYYSLCLLDVEDLICIYHLERGFGGNTPVEALKLYKKDIDNIAHLKDKENQKTDRSENDSVERLQPYSLSLLYEEIVKSRQLYEQNKDLKLDDLITVMYPDGSIEHIDYLENCFRKVNRGWLHDRNAYIKNLRVSEHDLSPLGDYRRTNYSEHDLSWNENWERMYESIVKPKKITKESVLISGVNSIRFLNDGLHPDRAMKDCAEYNGENRLIFNTNKKQSSANHSFAGKMVFGRKKKNSEDISAQIRKIEMIQYLIATGHENEMGFFMTSSGFWKKNYLNESSDMAEMDLTDLIIVYAMKYRDRLLENDKNLLSEFPLIKLIMTVLREWQFVVGSLSHNQELSDAEIKKIIRVYDEYIPFIANLPRQYPKEDEDDKILKSRKMYVLEYVECSPWIAEFEKMVDMQKGITEYEE</sequence>
<dbReference type="Proteomes" id="UP000214760">
    <property type="component" value="Unassembled WGS sequence"/>
</dbReference>
<evidence type="ECO:0000313" key="2">
    <source>
        <dbReference type="Proteomes" id="UP000214760"/>
    </source>
</evidence>
<proteinExistence type="predicted"/>
<evidence type="ECO:0000313" key="1">
    <source>
        <dbReference type="EMBL" id="SFR81231.1"/>
    </source>
</evidence>